<keyword evidence="3" id="KW-0808">Transferase</keyword>
<dbReference type="AlphaFoldDB" id="A0A1H8WLA9"/>
<dbReference type="InterPro" id="IPR028098">
    <property type="entry name" value="Glyco_trans_4-like_N"/>
</dbReference>
<dbReference type="PANTHER" id="PTHR45947:SF3">
    <property type="entry name" value="SULFOQUINOVOSYL TRANSFERASE SQD2"/>
    <property type="match status" value="1"/>
</dbReference>
<evidence type="ECO:0000259" key="1">
    <source>
        <dbReference type="Pfam" id="PF00534"/>
    </source>
</evidence>
<reference evidence="4" key="1">
    <citation type="submission" date="2016-10" db="EMBL/GenBank/DDBJ databases">
        <authorList>
            <person name="Varghese N."/>
            <person name="Submissions S."/>
        </authorList>
    </citation>
    <scope>NUCLEOTIDE SEQUENCE [LARGE SCALE GENOMIC DNA]</scope>
    <source>
        <strain evidence="4">IBRC-M 10043</strain>
    </source>
</reference>
<proteinExistence type="predicted"/>
<dbReference type="Gene3D" id="3.40.50.2000">
    <property type="entry name" value="Glycogen Phosphorylase B"/>
    <property type="match status" value="2"/>
</dbReference>
<dbReference type="Proteomes" id="UP000198775">
    <property type="component" value="Unassembled WGS sequence"/>
</dbReference>
<dbReference type="GO" id="GO:0016757">
    <property type="term" value="F:glycosyltransferase activity"/>
    <property type="evidence" value="ECO:0007669"/>
    <property type="project" value="InterPro"/>
</dbReference>
<sequence>MDIAVAHKDYDVRGGGEFLAEESARTFNCPMWVGNHDPERCNATDIDIHEIDKSRVAEWAIERGGPLRSLAYLDTWQRVPELADYETVITSGNEPLWYVPPDEQTVLAYIHSPPRYQYDLFQASSGRFQKLYSLAVRVIFDHNMRRPDYFVANSDLVKRRICRYFDIDPERVDVVYPPVETDAFSPNDAPDQDYYVHVGRLSENKALDEVIRVFNETGRELRIAGRGPQRERLEEMANENVVFEGYVSQTRKEELLSGARAFVFNGHNEDFGMAPVEAMAAGTPVVGVREGFTQFQVMDRQNHRFETEENWNGVTYERGSLRAALEWFEDEGVRWSADEIATWANDHFSVGQFRQGLRDAVEAARNRSDTTPEWSEPQKTTL</sequence>
<dbReference type="Pfam" id="PF00534">
    <property type="entry name" value="Glycos_transf_1"/>
    <property type="match status" value="1"/>
</dbReference>
<gene>
    <name evidence="3" type="ORF">SAMN05216388_10635</name>
</gene>
<feature type="domain" description="Glycosyl transferase family 1" evidence="1">
    <location>
        <begin position="183"/>
        <end position="302"/>
    </location>
</feature>
<dbReference type="Pfam" id="PF13439">
    <property type="entry name" value="Glyco_transf_4"/>
    <property type="match status" value="1"/>
</dbReference>
<protein>
    <submittedName>
        <fullName evidence="3">Glycosyltransferase involved in cell wall bisynthesis</fullName>
    </submittedName>
</protein>
<keyword evidence="4" id="KW-1185">Reference proteome</keyword>
<dbReference type="InterPro" id="IPR050194">
    <property type="entry name" value="Glycosyltransferase_grp1"/>
</dbReference>
<feature type="domain" description="Glycosyltransferase subfamily 4-like N-terminal" evidence="2">
    <location>
        <begin position="84"/>
        <end position="182"/>
    </location>
</feature>
<dbReference type="PANTHER" id="PTHR45947">
    <property type="entry name" value="SULFOQUINOVOSYL TRANSFERASE SQD2"/>
    <property type="match status" value="1"/>
</dbReference>
<accession>A0A1H8WLA9</accession>
<dbReference type="SUPFAM" id="SSF53756">
    <property type="entry name" value="UDP-Glycosyltransferase/glycogen phosphorylase"/>
    <property type="match status" value="1"/>
</dbReference>
<dbReference type="InterPro" id="IPR001296">
    <property type="entry name" value="Glyco_trans_1"/>
</dbReference>
<organism evidence="3 4">
    <name type="scientific">Halorientalis persicus</name>
    <dbReference type="NCBI Taxonomy" id="1367881"/>
    <lineage>
        <taxon>Archaea</taxon>
        <taxon>Methanobacteriati</taxon>
        <taxon>Methanobacteriota</taxon>
        <taxon>Stenosarchaea group</taxon>
        <taxon>Halobacteria</taxon>
        <taxon>Halobacteriales</taxon>
        <taxon>Haloarculaceae</taxon>
        <taxon>Halorientalis</taxon>
    </lineage>
</organism>
<dbReference type="RefSeq" id="WP_092664930.1">
    <property type="nucleotide sequence ID" value="NZ_FOCX01000063.1"/>
</dbReference>
<evidence type="ECO:0000259" key="2">
    <source>
        <dbReference type="Pfam" id="PF13439"/>
    </source>
</evidence>
<name>A0A1H8WLA9_9EURY</name>
<evidence type="ECO:0000313" key="4">
    <source>
        <dbReference type="Proteomes" id="UP000198775"/>
    </source>
</evidence>
<dbReference type="OrthoDB" id="132546at2157"/>
<evidence type="ECO:0000313" key="3">
    <source>
        <dbReference type="EMBL" id="SEP28227.1"/>
    </source>
</evidence>
<dbReference type="EMBL" id="FOCX01000063">
    <property type="protein sequence ID" value="SEP28227.1"/>
    <property type="molecule type" value="Genomic_DNA"/>
</dbReference>